<sequence length="40" mass="4355">MPTDMKLGVRTTGSTLGDLLRLGALDMLRVQCILGEEHNV</sequence>
<evidence type="ECO:0000313" key="2">
    <source>
        <dbReference type="Proteomes" id="UP000277294"/>
    </source>
</evidence>
<name>A0A3P4B5H8_9BURK</name>
<proteinExistence type="predicted"/>
<keyword evidence="2" id="KW-1185">Reference proteome</keyword>
<accession>A0A3P4B5H8</accession>
<dbReference type="AlphaFoldDB" id="A0A3P4B5H8"/>
<organism evidence="1 2">
    <name type="scientific">Pigmentiphaga humi</name>
    <dbReference type="NCBI Taxonomy" id="2478468"/>
    <lineage>
        <taxon>Bacteria</taxon>
        <taxon>Pseudomonadati</taxon>
        <taxon>Pseudomonadota</taxon>
        <taxon>Betaproteobacteria</taxon>
        <taxon>Burkholderiales</taxon>
        <taxon>Alcaligenaceae</taxon>
        <taxon>Pigmentiphaga</taxon>
    </lineage>
</organism>
<reference evidence="1 2" key="1">
    <citation type="submission" date="2018-10" db="EMBL/GenBank/DDBJ databases">
        <authorList>
            <person name="Criscuolo A."/>
        </authorList>
    </citation>
    <scope>NUCLEOTIDE SEQUENCE [LARGE SCALE GENOMIC DNA]</scope>
    <source>
        <strain evidence="1">DnA1</strain>
    </source>
</reference>
<dbReference type="EMBL" id="UWPJ01000027">
    <property type="protein sequence ID" value="VCU71553.1"/>
    <property type="molecule type" value="Genomic_DNA"/>
</dbReference>
<gene>
    <name evidence="1" type="ORF">PIGHUM_03638</name>
</gene>
<dbReference type="Proteomes" id="UP000277294">
    <property type="component" value="Unassembled WGS sequence"/>
</dbReference>
<evidence type="ECO:0000313" key="1">
    <source>
        <dbReference type="EMBL" id="VCU71553.1"/>
    </source>
</evidence>
<protein>
    <submittedName>
        <fullName evidence="1">Uncharacterized protein</fullName>
    </submittedName>
</protein>